<dbReference type="SUPFAM" id="SSF48452">
    <property type="entry name" value="TPR-like"/>
    <property type="match status" value="1"/>
</dbReference>
<protein>
    <submittedName>
        <fullName evidence="8">RagB/SusD family nutrient uptake outer membrane protein</fullName>
    </submittedName>
</protein>
<organism evidence="8 9">
    <name type="scientific">Bacteroides faecium</name>
    <dbReference type="NCBI Taxonomy" id="2715212"/>
    <lineage>
        <taxon>Bacteria</taxon>
        <taxon>Pseudomonadati</taxon>
        <taxon>Bacteroidota</taxon>
        <taxon>Bacteroidia</taxon>
        <taxon>Bacteroidales</taxon>
        <taxon>Bacteroidaceae</taxon>
        <taxon>Bacteroides</taxon>
    </lineage>
</organism>
<evidence type="ECO:0000259" key="6">
    <source>
        <dbReference type="Pfam" id="PF07980"/>
    </source>
</evidence>
<dbReference type="InterPro" id="IPR033985">
    <property type="entry name" value="SusD-like_N"/>
</dbReference>
<dbReference type="Pfam" id="PF07980">
    <property type="entry name" value="SusD_RagB"/>
    <property type="match status" value="1"/>
</dbReference>
<comment type="similarity">
    <text evidence="2">Belongs to the SusD family.</text>
</comment>
<dbReference type="Proteomes" id="UP000501780">
    <property type="component" value="Chromosome"/>
</dbReference>
<name>A0A6H0KLW3_9BACE</name>
<evidence type="ECO:0000256" key="5">
    <source>
        <dbReference type="ARBA" id="ARBA00023237"/>
    </source>
</evidence>
<dbReference type="InterPro" id="IPR011990">
    <property type="entry name" value="TPR-like_helical_dom_sf"/>
</dbReference>
<feature type="domain" description="RagB/SusD" evidence="6">
    <location>
        <begin position="276"/>
        <end position="533"/>
    </location>
</feature>
<dbReference type="EMBL" id="CP050831">
    <property type="protein sequence ID" value="QIU93357.1"/>
    <property type="molecule type" value="Genomic_DNA"/>
</dbReference>
<evidence type="ECO:0000256" key="1">
    <source>
        <dbReference type="ARBA" id="ARBA00004442"/>
    </source>
</evidence>
<reference evidence="8 9" key="1">
    <citation type="submission" date="2020-03" db="EMBL/GenBank/DDBJ databases">
        <title>Genomic analysis of Bacteroides faecium CBA7301.</title>
        <authorList>
            <person name="Kim J."/>
            <person name="Roh S.W."/>
        </authorList>
    </citation>
    <scope>NUCLEOTIDE SEQUENCE [LARGE SCALE GENOMIC DNA]</scope>
    <source>
        <strain evidence="8 9">CBA7301</strain>
    </source>
</reference>
<keyword evidence="9" id="KW-1185">Reference proteome</keyword>
<evidence type="ECO:0000256" key="4">
    <source>
        <dbReference type="ARBA" id="ARBA00023136"/>
    </source>
</evidence>
<sequence length="534" mass="60692">MKQYILGLAIASCTLSFTGCSDFLDTPVLGQQDLDGYFVNEDECKQQITGCYQTVFYDDWWQVQKFYLVGDMCTDDMWMGNTEQDASAYEDLAFYTGIATAGGECCQNFWQYRYKGILRCNIAIERIPAVEFADAALRDRYVGEAKFLRAFQYFDLVKNFGGMPLVMGMKMPAEIEGIQRASVPEVYAKIEDDLKDAIEVLPLKSEYGSADLGRATKGAAQGMLAKVYLYQEKYEEAEDLLQRVIGRNNYPSQGYELLKDFGNVWSIAYNNSEESLFEVQTSSDISYNLGLRMPVVCGSRDDSGWAWGLPTSDLENAFKNAGDEIRLQWTIIRDGATSVPGDSYWTASNKYTVSTAKHKSGRVTRKVYIPHAERSSSYDAAHNPLNYRILRYADVLLMYAEVENALSKDEEARWALNKVRNRVSLADVTASGTELRDAIRQERRLELALENQRLYDIRRWKNESGKAVICDIMGPNGSFVKYNKEMKDEYERNNQKESSDKGRNFDESRDLLFPIPTTEITQTNGSIVQNPGYK</sequence>
<evidence type="ECO:0000313" key="9">
    <source>
        <dbReference type="Proteomes" id="UP000501780"/>
    </source>
</evidence>
<dbReference type="CDD" id="cd08977">
    <property type="entry name" value="SusD"/>
    <property type="match status" value="1"/>
</dbReference>
<evidence type="ECO:0000256" key="3">
    <source>
        <dbReference type="ARBA" id="ARBA00022729"/>
    </source>
</evidence>
<dbReference type="InterPro" id="IPR012944">
    <property type="entry name" value="SusD_RagB_dom"/>
</dbReference>
<gene>
    <name evidence="8" type="ORF">BacF7301_03970</name>
</gene>
<proteinExistence type="inferred from homology"/>
<feature type="domain" description="SusD-like N-terminal" evidence="7">
    <location>
        <begin position="64"/>
        <end position="229"/>
    </location>
</feature>
<evidence type="ECO:0000256" key="2">
    <source>
        <dbReference type="ARBA" id="ARBA00006275"/>
    </source>
</evidence>
<keyword evidence="3" id="KW-0732">Signal</keyword>
<dbReference type="Gene3D" id="1.25.40.390">
    <property type="match status" value="1"/>
</dbReference>
<dbReference type="AlphaFoldDB" id="A0A6H0KLW3"/>
<accession>A0A6H0KLW3</accession>
<keyword evidence="5" id="KW-0998">Cell outer membrane</keyword>
<keyword evidence="4" id="KW-0472">Membrane</keyword>
<dbReference type="GO" id="GO:0009279">
    <property type="term" value="C:cell outer membrane"/>
    <property type="evidence" value="ECO:0007669"/>
    <property type="project" value="UniProtKB-SubCell"/>
</dbReference>
<dbReference type="PROSITE" id="PS51257">
    <property type="entry name" value="PROKAR_LIPOPROTEIN"/>
    <property type="match status" value="1"/>
</dbReference>
<comment type="subcellular location">
    <subcellularLocation>
        <location evidence="1">Cell outer membrane</location>
    </subcellularLocation>
</comment>
<dbReference type="RefSeq" id="WP_167960425.1">
    <property type="nucleotide sequence ID" value="NZ_CP050831.1"/>
</dbReference>
<evidence type="ECO:0000259" key="7">
    <source>
        <dbReference type="Pfam" id="PF14322"/>
    </source>
</evidence>
<dbReference type="KEGG" id="bfc:BacF7301_03970"/>
<evidence type="ECO:0000313" key="8">
    <source>
        <dbReference type="EMBL" id="QIU93357.1"/>
    </source>
</evidence>
<dbReference type="Pfam" id="PF14322">
    <property type="entry name" value="SusD-like_3"/>
    <property type="match status" value="1"/>
</dbReference>